<dbReference type="AlphaFoldDB" id="A0A6C0E4E0"/>
<evidence type="ECO:0000313" key="1">
    <source>
        <dbReference type="EMBL" id="QHT23924.1"/>
    </source>
</evidence>
<organism evidence="1">
    <name type="scientific">viral metagenome</name>
    <dbReference type="NCBI Taxonomy" id="1070528"/>
    <lineage>
        <taxon>unclassified sequences</taxon>
        <taxon>metagenomes</taxon>
        <taxon>organismal metagenomes</taxon>
    </lineage>
</organism>
<sequence length="134" mass="15118">MLGGIRGLMQRPTMKTERNYEDFEHTRFSLRNGWNTSYKGQLKTARLQRVITPFRAVNNAGDLLARRDYTCGGTSQQTSNLRGLGNRFGSVHTDICDGTGVPAATCNPKYVYDSSDYIRFKKQGAVVLNYNKNK</sequence>
<accession>A0A6C0E4E0</accession>
<protein>
    <submittedName>
        <fullName evidence="1">Uncharacterized protein</fullName>
    </submittedName>
</protein>
<name>A0A6C0E4E0_9ZZZZ</name>
<dbReference type="EMBL" id="MN739735">
    <property type="protein sequence ID" value="QHT23924.1"/>
    <property type="molecule type" value="Genomic_DNA"/>
</dbReference>
<proteinExistence type="predicted"/>
<reference evidence="1" key="1">
    <citation type="journal article" date="2020" name="Nature">
        <title>Giant virus diversity and host interactions through global metagenomics.</title>
        <authorList>
            <person name="Schulz F."/>
            <person name="Roux S."/>
            <person name="Paez-Espino D."/>
            <person name="Jungbluth S."/>
            <person name="Walsh D.A."/>
            <person name="Denef V.J."/>
            <person name="McMahon K.D."/>
            <person name="Konstantinidis K.T."/>
            <person name="Eloe-Fadrosh E.A."/>
            <person name="Kyrpides N.C."/>
            <person name="Woyke T."/>
        </authorList>
    </citation>
    <scope>NUCLEOTIDE SEQUENCE</scope>
    <source>
        <strain evidence="1">GVMAG-M-3300023179-132</strain>
    </source>
</reference>